<evidence type="ECO:0000256" key="12">
    <source>
        <dbReference type="ARBA" id="ARBA00023128"/>
    </source>
</evidence>
<evidence type="ECO:0000256" key="2">
    <source>
        <dbReference type="ARBA" id="ARBA00005698"/>
    </source>
</evidence>
<protein>
    <recommendedName>
        <fullName evidence="4">NADH-ubiquinone oxidoreductase chain 6</fullName>
        <ecNumber evidence="3">7.1.1.2</ecNumber>
    </recommendedName>
    <alternativeName>
        <fullName evidence="14">NADH dehydrogenase subunit 6</fullName>
    </alternativeName>
</protein>
<evidence type="ECO:0000256" key="1">
    <source>
        <dbReference type="ARBA" id="ARBA00004225"/>
    </source>
</evidence>
<feature type="transmembrane region" description="Helical" evidence="16">
    <location>
        <begin position="128"/>
        <end position="152"/>
    </location>
</feature>
<comment type="subcellular location">
    <subcellularLocation>
        <location evidence="1">Mitochondrion membrane</location>
        <topology evidence="1">Multi-pass membrane protein</topology>
    </subcellularLocation>
</comment>
<dbReference type="PANTHER" id="PTHR11435:SF1">
    <property type="entry name" value="NADH-UBIQUINONE OXIDOREDUCTASE CHAIN 6"/>
    <property type="match status" value="1"/>
</dbReference>
<evidence type="ECO:0000313" key="17">
    <source>
        <dbReference type="EMBL" id="AKK32543.1"/>
    </source>
</evidence>
<dbReference type="GO" id="GO:0031966">
    <property type="term" value="C:mitochondrial membrane"/>
    <property type="evidence" value="ECO:0007669"/>
    <property type="project" value="UniProtKB-SubCell"/>
</dbReference>
<dbReference type="EC" id="7.1.1.2" evidence="3"/>
<evidence type="ECO:0000256" key="5">
    <source>
        <dbReference type="ARBA" id="ARBA00022448"/>
    </source>
</evidence>
<evidence type="ECO:0000256" key="15">
    <source>
        <dbReference type="ARBA" id="ARBA00049551"/>
    </source>
</evidence>
<keyword evidence="13 16" id="KW-0472">Membrane</keyword>
<evidence type="ECO:0000256" key="10">
    <source>
        <dbReference type="ARBA" id="ARBA00022989"/>
    </source>
</evidence>
<accession>A0A342D266</accession>
<proteinExistence type="inferred from homology"/>
<keyword evidence="8" id="KW-1278">Translocase</keyword>
<keyword evidence="6" id="KW-0679">Respiratory chain</keyword>
<dbReference type="PANTHER" id="PTHR11435">
    <property type="entry name" value="NADH UBIQUINONE OXIDOREDUCTASE SUBUNIT ND6"/>
    <property type="match status" value="1"/>
</dbReference>
<geneLocation type="mitochondrion" evidence="17"/>
<evidence type="ECO:0000256" key="13">
    <source>
        <dbReference type="ARBA" id="ARBA00023136"/>
    </source>
</evidence>
<organism evidence="17">
    <name type="scientific">Oncylocotis sp. PJ-2015</name>
    <dbReference type="NCBI Taxonomy" id="1663423"/>
    <lineage>
        <taxon>Eukaryota</taxon>
        <taxon>Metazoa</taxon>
        <taxon>Ecdysozoa</taxon>
        <taxon>Arthropoda</taxon>
        <taxon>Hexapoda</taxon>
        <taxon>Insecta</taxon>
        <taxon>Pterygota</taxon>
        <taxon>Neoptera</taxon>
        <taxon>Paraneoptera</taxon>
        <taxon>Hemiptera</taxon>
        <taxon>Heteroptera</taxon>
        <taxon>Enicocephalidae</taxon>
        <taxon>Oncylocotis</taxon>
    </lineage>
</organism>
<evidence type="ECO:0000256" key="14">
    <source>
        <dbReference type="ARBA" id="ARBA00031019"/>
    </source>
</evidence>
<sequence length="160" mass="19376">MKMNFMILILLMIMLLFLKHPMSVGLNLILQTMNFTMIIYYSMNMSWFSYMLFIMMLGGLMILFIYMTSIASNEKFNFSLKIFIIMIILCIFMFFMMKNHFNEMNFYNQNMKFNNLIFIIKLFYNNSMFLTIFLISYLLITMIFSSYIINIFEGPIRKKN</sequence>
<keyword evidence="10 16" id="KW-1133">Transmembrane helix</keyword>
<evidence type="ECO:0000256" key="16">
    <source>
        <dbReference type="SAM" id="Phobius"/>
    </source>
</evidence>
<keyword evidence="7 16" id="KW-0812">Transmembrane</keyword>
<dbReference type="EMBL" id="KP406517">
    <property type="protein sequence ID" value="AKK32543.1"/>
    <property type="molecule type" value="Genomic_DNA"/>
</dbReference>
<feature type="transmembrane region" description="Helical" evidence="16">
    <location>
        <begin position="78"/>
        <end position="97"/>
    </location>
</feature>
<keyword evidence="5" id="KW-0813">Transport</keyword>
<evidence type="ECO:0000256" key="6">
    <source>
        <dbReference type="ARBA" id="ARBA00022660"/>
    </source>
</evidence>
<keyword evidence="11" id="KW-0520">NAD</keyword>
<name>A0A342D266_9HEMI</name>
<evidence type="ECO:0000256" key="8">
    <source>
        <dbReference type="ARBA" id="ARBA00022967"/>
    </source>
</evidence>
<evidence type="ECO:0000256" key="9">
    <source>
        <dbReference type="ARBA" id="ARBA00022982"/>
    </source>
</evidence>
<dbReference type="GO" id="GO:0008137">
    <property type="term" value="F:NADH dehydrogenase (ubiquinone) activity"/>
    <property type="evidence" value="ECO:0007669"/>
    <property type="project" value="UniProtKB-EC"/>
</dbReference>
<gene>
    <name evidence="17" type="primary">ND6</name>
</gene>
<evidence type="ECO:0000256" key="11">
    <source>
        <dbReference type="ARBA" id="ARBA00023027"/>
    </source>
</evidence>
<comment type="similarity">
    <text evidence="2">Belongs to the complex I subunit 6 family.</text>
</comment>
<comment type="catalytic activity">
    <reaction evidence="15">
        <text>a ubiquinone + NADH + 5 H(+)(in) = a ubiquinol + NAD(+) + 4 H(+)(out)</text>
        <dbReference type="Rhea" id="RHEA:29091"/>
        <dbReference type="Rhea" id="RHEA-COMP:9565"/>
        <dbReference type="Rhea" id="RHEA-COMP:9566"/>
        <dbReference type="ChEBI" id="CHEBI:15378"/>
        <dbReference type="ChEBI" id="CHEBI:16389"/>
        <dbReference type="ChEBI" id="CHEBI:17976"/>
        <dbReference type="ChEBI" id="CHEBI:57540"/>
        <dbReference type="ChEBI" id="CHEBI:57945"/>
        <dbReference type="EC" id="7.1.1.2"/>
    </reaction>
</comment>
<keyword evidence="12 17" id="KW-0496">Mitochondrion</keyword>
<evidence type="ECO:0000256" key="7">
    <source>
        <dbReference type="ARBA" id="ARBA00022692"/>
    </source>
</evidence>
<feature type="transmembrane region" description="Helical" evidence="16">
    <location>
        <begin position="47"/>
        <end position="66"/>
    </location>
</feature>
<dbReference type="InterPro" id="IPR050269">
    <property type="entry name" value="ComplexI_Subunit6"/>
</dbReference>
<evidence type="ECO:0000256" key="4">
    <source>
        <dbReference type="ARBA" id="ARBA00021095"/>
    </source>
</evidence>
<keyword evidence="9" id="KW-0249">Electron transport</keyword>
<dbReference type="AlphaFoldDB" id="A0A342D266"/>
<reference evidence="17" key="1">
    <citation type="journal article" date="2017" name="Proc. R. Soc. B">
        <title>Mitochondrial phylogenomics of Hemiptera reveals adaptive innovations driving the diversification of true bugs.</title>
        <authorList>
            <person name="Li H."/>
            <person name="Leavengood J.M.Jr."/>
            <person name="Chapman E.G."/>
            <person name="Burkhardt D."/>
            <person name="Song F."/>
            <person name="Jiang P."/>
            <person name="Liu J."/>
            <person name="Zhou X."/>
            <person name="Cai W."/>
        </authorList>
    </citation>
    <scope>NUCLEOTIDE SEQUENCE</scope>
</reference>
<evidence type="ECO:0000256" key="3">
    <source>
        <dbReference type="ARBA" id="ARBA00012944"/>
    </source>
</evidence>